<dbReference type="EMBL" id="JACRVF010000002">
    <property type="protein sequence ID" value="MBC5992764.1"/>
    <property type="molecule type" value="Genomic_DNA"/>
</dbReference>
<dbReference type="InterPro" id="IPR012347">
    <property type="entry name" value="Ferritin-like"/>
</dbReference>
<dbReference type="Pfam" id="PF13628">
    <property type="entry name" value="DUF4142"/>
    <property type="match status" value="1"/>
</dbReference>
<dbReference type="Gene3D" id="1.20.1260.10">
    <property type="match status" value="1"/>
</dbReference>
<sequence length="189" mass="21038">MFIDKLLSLAVGLLFLLVLSCDGPSSKSGNEINALASEPTLADDAVFWDYAASSNLLQAEIGQLAKEKSTAPPIKLLAEEAVQFHISALQELRKLSKKHASVQLPDSLATADSDLVKELEQLEGEEFDTRYRAFINSTHQTQLTRYEEALQKTEVPELRNWLRNMLAHLHEELQQHSLLDSLPAGETVE</sequence>
<gene>
    <name evidence="2" type="ORF">H8S84_07955</name>
</gene>
<dbReference type="Proteomes" id="UP000603640">
    <property type="component" value="Unassembled WGS sequence"/>
</dbReference>
<feature type="domain" description="DUF4142" evidence="1">
    <location>
        <begin position="43"/>
        <end position="175"/>
    </location>
</feature>
<evidence type="ECO:0000313" key="2">
    <source>
        <dbReference type="EMBL" id="MBC5992764.1"/>
    </source>
</evidence>
<name>A0A923N5X3_9BACT</name>
<dbReference type="RefSeq" id="WP_187066803.1">
    <property type="nucleotide sequence ID" value="NZ_JACRVF010000002.1"/>
</dbReference>
<comment type="caution">
    <text evidence="2">The sequence shown here is derived from an EMBL/GenBank/DDBJ whole genome shotgun (WGS) entry which is preliminary data.</text>
</comment>
<organism evidence="2 3">
    <name type="scientific">Pontibacter cellulosilyticus</name>
    <dbReference type="NCBI Taxonomy" id="1720253"/>
    <lineage>
        <taxon>Bacteria</taxon>
        <taxon>Pseudomonadati</taxon>
        <taxon>Bacteroidota</taxon>
        <taxon>Cytophagia</taxon>
        <taxon>Cytophagales</taxon>
        <taxon>Hymenobacteraceae</taxon>
        <taxon>Pontibacter</taxon>
    </lineage>
</organism>
<dbReference type="PROSITE" id="PS51257">
    <property type="entry name" value="PROKAR_LIPOPROTEIN"/>
    <property type="match status" value="1"/>
</dbReference>
<evidence type="ECO:0000313" key="3">
    <source>
        <dbReference type="Proteomes" id="UP000603640"/>
    </source>
</evidence>
<accession>A0A923N5X3</accession>
<protein>
    <submittedName>
        <fullName evidence="2">DUF4142 domain-containing protein</fullName>
    </submittedName>
</protein>
<proteinExistence type="predicted"/>
<evidence type="ECO:0000259" key="1">
    <source>
        <dbReference type="Pfam" id="PF13628"/>
    </source>
</evidence>
<dbReference type="InterPro" id="IPR025419">
    <property type="entry name" value="DUF4142"/>
</dbReference>
<dbReference type="PANTHER" id="PTHR38593">
    <property type="entry name" value="BLR2558 PROTEIN"/>
    <property type="match status" value="1"/>
</dbReference>
<reference evidence="2" key="1">
    <citation type="submission" date="2020-08" db="EMBL/GenBank/DDBJ databases">
        <title>Pontibacter sp. SD6 16S ribosomal RNA gene Genome sequencing and assembly.</title>
        <authorList>
            <person name="Kang M."/>
        </authorList>
    </citation>
    <scope>NUCLEOTIDE SEQUENCE</scope>
    <source>
        <strain evidence="2">SD6</strain>
    </source>
</reference>
<dbReference type="PANTHER" id="PTHR38593:SF1">
    <property type="entry name" value="BLR2558 PROTEIN"/>
    <property type="match status" value="1"/>
</dbReference>
<keyword evidence="3" id="KW-1185">Reference proteome</keyword>
<dbReference type="AlphaFoldDB" id="A0A923N5X3"/>